<evidence type="ECO:0000256" key="4">
    <source>
        <dbReference type="ARBA" id="ARBA00022989"/>
    </source>
</evidence>
<dbReference type="PANTHER" id="PTHR11360:SF284">
    <property type="entry name" value="EG:103B4.3 PROTEIN-RELATED"/>
    <property type="match status" value="1"/>
</dbReference>
<evidence type="ECO:0000259" key="7">
    <source>
        <dbReference type="PROSITE" id="PS50850"/>
    </source>
</evidence>
<dbReference type="InterPro" id="IPR036259">
    <property type="entry name" value="MFS_trans_sf"/>
</dbReference>
<evidence type="ECO:0000313" key="9">
    <source>
        <dbReference type="Proteomes" id="UP001280629"/>
    </source>
</evidence>
<reference evidence="8 9" key="1">
    <citation type="submission" date="2023-06" db="EMBL/GenBank/DDBJ databases">
        <title>Sporosarcina sp. nov., isolated from Korean traditional fermented seafood 'Jeotgal'.</title>
        <authorList>
            <person name="Yang A.-I."/>
            <person name="Shin N.-R."/>
        </authorList>
    </citation>
    <scope>NUCLEOTIDE SEQUENCE [LARGE SCALE GENOMIC DNA]</scope>
    <source>
        <strain evidence="8 9">KCTC3840</strain>
    </source>
</reference>
<keyword evidence="3 6" id="KW-0812">Transmembrane</keyword>
<feature type="transmembrane region" description="Helical" evidence="6">
    <location>
        <begin position="232"/>
        <end position="254"/>
    </location>
</feature>
<keyword evidence="2" id="KW-0813">Transport</keyword>
<evidence type="ECO:0000256" key="1">
    <source>
        <dbReference type="ARBA" id="ARBA00004651"/>
    </source>
</evidence>
<feature type="transmembrane region" description="Helical" evidence="6">
    <location>
        <begin position="299"/>
        <end position="317"/>
    </location>
</feature>
<protein>
    <submittedName>
        <fullName evidence="8">MFS transporter</fullName>
    </submittedName>
</protein>
<feature type="transmembrane region" description="Helical" evidence="6">
    <location>
        <begin position="360"/>
        <end position="379"/>
    </location>
</feature>
<dbReference type="InterPro" id="IPR011701">
    <property type="entry name" value="MFS"/>
</dbReference>
<organism evidence="8 9">
    <name type="scientific">Sporosarcina aquimarina</name>
    <dbReference type="NCBI Taxonomy" id="114975"/>
    <lineage>
        <taxon>Bacteria</taxon>
        <taxon>Bacillati</taxon>
        <taxon>Bacillota</taxon>
        <taxon>Bacilli</taxon>
        <taxon>Bacillales</taxon>
        <taxon>Caryophanaceae</taxon>
        <taxon>Sporosarcina</taxon>
    </lineage>
</organism>
<feature type="transmembrane region" description="Helical" evidence="6">
    <location>
        <begin position="170"/>
        <end position="190"/>
    </location>
</feature>
<dbReference type="Gene3D" id="1.20.1250.20">
    <property type="entry name" value="MFS general substrate transporter like domains"/>
    <property type="match status" value="2"/>
</dbReference>
<feature type="transmembrane region" description="Helical" evidence="6">
    <location>
        <begin position="51"/>
        <end position="68"/>
    </location>
</feature>
<comment type="caution">
    <text evidence="8">The sequence shown here is derived from an EMBL/GenBank/DDBJ whole genome shotgun (WGS) entry which is preliminary data.</text>
</comment>
<keyword evidence="9" id="KW-1185">Reference proteome</keyword>
<keyword evidence="5 6" id="KW-0472">Membrane</keyword>
<dbReference type="InterPro" id="IPR050327">
    <property type="entry name" value="Proton-linked_MCT"/>
</dbReference>
<dbReference type="PROSITE" id="PS50850">
    <property type="entry name" value="MFS"/>
    <property type="match status" value="1"/>
</dbReference>
<gene>
    <name evidence="8" type="ORF">QT716_07280</name>
</gene>
<feature type="transmembrane region" description="Helical" evidence="6">
    <location>
        <begin position="274"/>
        <end position="292"/>
    </location>
</feature>
<evidence type="ECO:0000313" key="8">
    <source>
        <dbReference type="EMBL" id="MDW0109859.1"/>
    </source>
</evidence>
<feature type="domain" description="Major facilitator superfamily (MFS) profile" evidence="7">
    <location>
        <begin position="11"/>
        <end position="416"/>
    </location>
</feature>
<dbReference type="RefSeq" id="WP_317935418.1">
    <property type="nucleotide sequence ID" value="NZ_JAUBDH010000004.1"/>
</dbReference>
<dbReference type="Proteomes" id="UP001280629">
    <property type="component" value="Unassembled WGS sequence"/>
</dbReference>
<dbReference type="InterPro" id="IPR020846">
    <property type="entry name" value="MFS_dom"/>
</dbReference>
<evidence type="ECO:0000256" key="5">
    <source>
        <dbReference type="ARBA" id="ARBA00023136"/>
    </source>
</evidence>
<dbReference type="SUPFAM" id="SSF103473">
    <property type="entry name" value="MFS general substrate transporter"/>
    <property type="match status" value="1"/>
</dbReference>
<feature type="transmembrane region" description="Helical" evidence="6">
    <location>
        <begin position="391"/>
        <end position="412"/>
    </location>
</feature>
<proteinExistence type="predicted"/>
<sequence length="424" mass="44902">MAKSKKKIHYAWWTLVALCIIVGVGKGALNNSAGLFIPEATSDLGISTGNLTIYFSIASIVTMIFLPIGGKILAKYDTRVVLIAAMILQAGAFVAFGFSNSVWGWYIFSIPLAVGGVFNTVIAGPVIVNQWFKKKNGMALGLIGASQGLLGALAQPLVGRTIADAGWRTGYISLGIAAIIIVVPTILFLIRKSPQAVGIMPYGAEEEAAVGAEPVDTEADKGITFTIARKSAAFYSLFLFFLLIVSIASFAIHIPSYIVSLPAGYDSIFAGNAMAGYLIGVLLGALVLGFLVDKIGSRNTIYLAMVLAIVSVFGLLFGTNSSLLIILSTTLFGFTVSNSVGTLAPALTSSLFGSREYSQIYSTASLGLAIAGIVALPAYGYIFDITKSYNIALYILIIMLVLNIVLVTYAFVGKKKLINEGHWK</sequence>
<name>A0ABU4FYS0_9BACL</name>
<feature type="transmembrane region" description="Helical" evidence="6">
    <location>
        <begin position="105"/>
        <end position="127"/>
    </location>
</feature>
<evidence type="ECO:0000256" key="6">
    <source>
        <dbReference type="SAM" id="Phobius"/>
    </source>
</evidence>
<comment type="subcellular location">
    <subcellularLocation>
        <location evidence="1">Cell membrane</location>
        <topology evidence="1">Multi-pass membrane protein</topology>
    </subcellularLocation>
</comment>
<evidence type="ECO:0000256" key="2">
    <source>
        <dbReference type="ARBA" id="ARBA00022448"/>
    </source>
</evidence>
<dbReference type="EMBL" id="JAUBDH010000004">
    <property type="protein sequence ID" value="MDW0109859.1"/>
    <property type="molecule type" value="Genomic_DNA"/>
</dbReference>
<evidence type="ECO:0000256" key="3">
    <source>
        <dbReference type="ARBA" id="ARBA00022692"/>
    </source>
</evidence>
<feature type="transmembrane region" description="Helical" evidence="6">
    <location>
        <begin position="80"/>
        <end position="99"/>
    </location>
</feature>
<dbReference type="PANTHER" id="PTHR11360">
    <property type="entry name" value="MONOCARBOXYLATE TRANSPORTER"/>
    <property type="match status" value="1"/>
</dbReference>
<accession>A0ABU4FYS0</accession>
<feature type="transmembrane region" description="Helical" evidence="6">
    <location>
        <begin position="139"/>
        <end position="158"/>
    </location>
</feature>
<keyword evidence="4 6" id="KW-1133">Transmembrane helix</keyword>
<dbReference type="Pfam" id="PF07690">
    <property type="entry name" value="MFS_1"/>
    <property type="match status" value="2"/>
</dbReference>